<feature type="chain" id="PRO_5040901189" description="Peptidase S1 domain-containing protein" evidence="2">
    <location>
        <begin position="26"/>
        <end position="340"/>
    </location>
</feature>
<evidence type="ECO:0000256" key="2">
    <source>
        <dbReference type="SAM" id="SignalP"/>
    </source>
</evidence>
<evidence type="ECO:0000259" key="3">
    <source>
        <dbReference type="Pfam" id="PF00089"/>
    </source>
</evidence>
<proteinExistence type="predicted"/>
<dbReference type="InterPro" id="IPR009003">
    <property type="entry name" value="Peptidase_S1_PA"/>
</dbReference>
<keyword evidence="2" id="KW-0732">Signal</keyword>
<evidence type="ECO:0000313" key="4">
    <source>
        <dbReference type="EMBL" id="KAJ1725951.1"/>
    </source>
</evidence>
<feature type="region of interest" description="Disordered" evidence="1">
    <location>
        <begin position="303"/>
        <end position="340"/>
    </location>
</feature>
<feature type="domain" description="Peptidase S1" evidence="3">
    <location>
        <begin position="51"/>
        <end position="132"/>
    </location>
</feature>
<dbReference type="InterPro" id="IPR001254">
    <property type="entry name" value="Trypsin_dom"/>
</dbReference>
<dbReference type="Pfam" id="PF00089">
    <property type="entry name" value="Trypsin"/>
    <property type="match status" value="1"/>
</dbReference>
<dbReference type="Gene3D" id="2.40.10.10">
    <property type="entry name" value="Trypsin-like serine proteases"/>
    <property type="match status" value="1"/>
</dbReference>
<dbReference type="OrthoDB" id="6380398at2759"/>
<organism evidence="4 5">
    <name type="scientific">Coemansia biformis</name>
    <dbReference type="NCBI Taxonomy" id="1286918"/>
    <lineage>
        <taxon>Eukaryota</taxon>
        <taxon>Fungi</taxon>
        <taxon>Fungi incertae sedis</taxon>
        <taxon>Zoopagomycota</taxon>
        <taxon>Kickxellomycotina</taxon>
        <taxon>Kickxellomycetes</taxon>
        <taxon>Kickxellales</taxon>
        <taxon>Kickxellaceae</taxon>
        <taxon>Coemansia</taxon>
    </lineage>
</organism>
<dbReference type="AlphaFoldDB" id="A0A9W7Y2Y0"/>
<sequence length="340" mass="37484">MVSIARARGLAAAVVALAWPGLAAATAGSGQLRVRDVQISDITGFQGTILLINGKQTTCESVLLDSQAGLIAASCLQYTGNNTLNNAVYEVITKTSSDAPTMRYKINKISIHPRYNPSTYINNLAVIQFNNAGSPTWQNYIGINPGEWSDWYFIRRSLSSTSAMTWNNIVGFTSKETPSYCAEASTAYKSNPGDFLCNYAGTISITNNVCKVPYGTVFAAIQPTDLTMVALHSHSAVYGSTMCSSVRKLHYYTLLRNYIGWAASVLGRPVGGFAKDSSYAFTPQQSYSMKTVSSQRISGVTLHSRNHRPIHSRNHSHLRQQQRQYRHPALGQYRNDRRFK</sequence>
<accession>A0A9W7Y2Y0</accession>
<dbReference type="GO" id="GO:0004252">
    <property type="term" value="F:serine-type endopeptidase activity"/>
    <property type="evidence" value="ECO:0007669"/>
    <property type="project" value="InterPro"/>
</dbReference>
<gene>
    <name evidence="4" type="ORF">LPJ61_005525</name>
</gene>
<dbReference type="SUPFAM" id="SSF50494">
    <property type="entry name" value="Trypsin-like serine proteases"/>
    <property type="match status" value="1"/>
</dbReference>
<feature type="compositionally biased region" description="Basic residues" evidence="1">
    <location>
        <begin position="304"/>
        <end position="326"/>
    </location>
</feature>
<name>A0A9W7Y2Y0_9FUNG</name>
<reference evidence="4" key="1">
    <citation type="submission" date="2022-07" db="EMBL/GenBank/DDBJ databases">
        <title>Phylogenomic reconstructions and comparative analyses of Kickxellomycotina fungi.</title>
        <authorList>
            <person name="Reynolds N.K."/>
            <person name="Stajich J.E."/>
            <person name="Barry K."/>
            <person name="Grigoriev I.V."/>
            <person name="Crous P."/>
            <person name="Smith M.E."/>
        </authorList>
    </citation>
    <scope>NUCLEOTIDE SEQUENCE</scope>
    <source>
        <strain evidence="4">BCRC 34381</strain>
    </source>
</reference>
<evidence type="ECO:0000256" key="1">
    <source>
        <dbReference type="SAM" id="MobiDB-lite"/>
    </source>
</evidence>
<dbReference type="GO" id="GO:0006508">
    <property type="term" value="P:proteolysis"/>
    <property type="evidence" value="ECO:0007669"/>
    <property type="project" value="InterPro"/>
</dbReference>
<dbReference type="InterPro" id="IPR043504">
    <property type="entry name" value="Peptidase_S1_PA_chymotrypsin"/>
</dbReference>
<comment type="caution">
    <text evidence="4">The sequence shown here is derived from an EMBL/GenBank/DDBJ whole genome shotgun (WGS) entry which is preliminary data.</text>
</comment>
<keyword evidence="5" id="KW-1185">Reference proteome</keyword>
<feature type="signal peptide" evidence="2">
    <location>
        <begin position="1"/>
        <end position="25"/>
    </location>
</feature>
<evidence type="ECO:0000313" key="5">
    <source>
        <dbReference type="Proteomes" id="UP001143981"/>
    </source>
</evidence>
<dbReference type="EMBL" id="JANBOI010001878">
    <property type="protein sequence ID" value="KAJ1725951.1"/>
    <property type="molecule type" value="Genomic_DNA"/>
</dbReference>
<protein>
    <recommendedName>
        <fullName evidence="3">Peptidase S1 domain-containing protein</fullName>
    </recommendedName>
</protein>
<dbReference type="Proteomes" id="UP001143981">
    <property type="component" value="Unassembled WGS sequence"/>
</dbReference>